<feature type="non-terminal residue" evidence="1">
    <location>
        <position position="1"/>
    </location>
</feature>
<sequence length="33" mass="3875">LCYSKCVKMLENSLPLLIHYLKFKDVPVPYTFA</sequence>
<organism evidence="1 2">
    <name type="scientific">Microcystis aeruginosa G11-04</name>
    <dbReference type="NCBI Taxonomy" id="2685956"/>
    <lineage>
        <taxon>Bacteria</taxon>
        <taxon>Bacillati</taxon>
        <taxon>Cyanobacteriota</taxon>
        <taxon>Cyanophyceae</taxon>
        <taxon>Oscillatoriophycideae</taxon>
        <taxon>Chroococcales</taxon>
        <taxon>Microcystaceae</taxon>
        <taxon>Microcystis</taxon>
    </lineage>
</organism>
<accession>A0A966L8G8</accession>
<evidence type="ECO:0000313" key="1">
    <source>
        <dbReference type="EMBL" id="NCS59289.1"/>
    </source>
</evidence>
<comment type="caution">
    <text evidence="1">The sequence shown here is derived from an EMBL/GenBank/DDBJ whole genome shotgun (WGS) entry which is preliminary data.</text>
</comment>
<dbReference type="EMBL" id="JAADAI010000410">
    <property type="protein sequence ID" value="NCS59289.1"/>
    <property type="molecule type" value="Genomic_DNA"/>
</dbReference>
<evidence type="ECO:0000313" key="2">
    <source>
        <dbReference type="Proteomes" id="UP000799330"/>
    </source>
</evidence>
<dbReference type="AlphaFoldDB" id="A0A966L8G8"/>
<proteinExistence type="predicted"/>
<gene>
    <name evidence="1" type="ORF">GPJ16_21590</name>
</gene>
<name>A0A966L8G8_MICAE</name>
<dbReference type="Proteomes" id="UP000799330">
    <property type="component" value="Unassembled WGS sequence"/>
</dbReference>
<reference evidence="1" key="1">
    <citation type="journal article" date="2019" name="Mol. Ecol.">
        <title>Genome evolution and host-microbiome shifts correspond with intraspecific niche divergence within harmful algal bloom-forming Microcystis aeruginosa.</title>
        <authorList>
            <person name="Jackrel S.L."/>
            <person name="White J.D."/>
            <person name="Evans J.T."/>
            <person name="Buffin K."/>
            <person name="Hayden K."/>
            <person name="Sarnelle O."/>
            <person name="Denef V.J."/>
        </authorList>
    </citation>
    <scope>NUCLEOTIDE SEQUENCE</scope>
    <source>
        <strain evidence="1">G11-04</strain>
    </source>
</reference>
<protein>
    <submittedName>
        <fullName evidence="1">IS1 family transposase</fullName>
    </submittedName>
</protein>